<dbReference type="GO" id="GO:0016829">
    <property type="term" value="F:lyase activity"/>
    <property type="evidence" value="ECO:0007669"/>
    <property type="project" value="UniProtKB-KW"/>
</dbReference>
<feature type="domain" description="Aminotransferase class V" evidence="1">
    <location>
        <begin position="95"/>
        <end position="297"/>
    </location>
</feature>
<dbReference type="EMBL" id="JACCFS010000001">
    <property type="protein sequence ID" value="NYJ38029.1"/>
    <property type="molecule type" value="Genomic_DNA"/>
</dbReference>
<evidence type="ECO:0000313" key="2">
    <source>
        <dbReference type="EMBL" id="NYJ38029.1"/>
    </source>
</evidence>
<dbReference type="Gene3D" id="3.40.640.10">
    <property type="entry name" value="Type I PLP-dependent aspartate aminotransferase-like (Major domain)"/>
    <property type="match status" value="1"/>
</dbReference>
<proteinExistence type="predicted"/>
<dbReference type="InterPro" id="IPR015422">
    <property type="entry name" value="PyrdxlP-dep_Trfase_small"/>
</dbReference>
<dbReference type="PANTHER" id="PTHR43586">
    <property type="entry name" value="CYSTEINE DESULFURASE"/>
    <property type="match status" value="1"/>
</dbReference>
<comment type="caution">
    <text evidence="2">The sequence shown here is derived from an EMBL/GenBank/DDBJ whole genome shotgun (WGS) entry which is preliminary data.</text>
</comment>
<dbReference type="Pfam" id="PF00266">
    <property type="entry name" value="Aminotran_5"/>
    <property type="match status" value="1"/>
</dbReference>
<gene>
    <name evidence="2" type="ORF">HNR10_005910</name>
</gene>
<name>A0A7Z0JE38_9ACTN</name>
<dbReference type="InterPro" id="IPR015424">
    <property type="entry name" value="PyrdxlP-dep_Trfase"/>
</dbReference>
<dbReference type="Gene3D" id="3.90.1150.10">
    <property type="entry name" value="Aspartate Aminotransferase, domain 1"/>
    <property type="match status" value="1"/>
</dbReference>
<organism evidence="2 3">
    <name type="scientific">Nocardiopsis aegyptia</name>
    <dbReference type="NCBI Taxonomy" id="220378"/>
    <lineage>
        <taxon>Bacteria</taxon>
        <taxon>Bacillati</taxon>
        <taxon>Actinomycetota</taxon>
        <taxon>Actinomycetes</taxon>
        <taxon>Streptosporangiales</taxon>
        <taxon>Nocardiopsidaceae</taxon>
        <taxon>Nocardiopsis</taxon>
    </lineage>
</organism>
<keyword evidence="2" id="KW-0456">Lyase</keyword>
<evidence type="ECO:0000259" key="1">
    <source>
        <dbReference type="Pfam" id="PF00266"/>
    </source>
</evidence>
<dbReference type="SUPFAM" id="SSF53383">
    <property type="entry name" value="PLP-dependent transferases"/>
    <property type="match status" value="1"/>
</dbReference>
<evidence type="ECO:0000313" key="3">
    <source>
        <dbReference type="Proteomes" id="UP000572051"/>
    </source>
</evidence>
<accession>A0A7Z0JE38</accession>
<dbReference type="RefSeq" id="WP_179829230.1">
    <property type="nucleotide sequence ID" value="NZ_JACCFS010000001.1"/>
</dbReference>
<dbReference type="PANTHER" id="PTHR43586:SF21">
    <property type="entry name" value="PYRIDOXAL PHOSPHATE (PLP)-DEPENDENT ASPARTATE AMINOTRANSFERASE SUPERFAMILY"/>
    <property type="match status" value="1"/>
</dbReference>
<dbReference type="Proteomes" id="UP000572051">
    <property type="component" value="Unassembled WGS sequence"/>
</dbReference>
<dbReference type="InterPro" id="IPR015421">
    <property type="entry name" value="PyrdxlP-dep_Trfase_major"/>
</dbReference>
<protein>
    <submittedName>
        <fullName evidence="2">Selenocysteine lyase/cysteine desulfurase</fullName>
    </submittedName>
</protein>
<dbReference type="AlphaFoldDB" id="A0A7Z0JE38"/>
<reference evidence="2 3" key="1">
    <citation type="submission" date="2020-07" db="EMBL/GenBank/DDBJ databases">
        <title>Sequencing the genomes of 1000 actinobacteria strains.</title>
        <authorList>
            <person name="Klenk H.-P."/>
        </authorList>
    </citation>
    <scope>NUCLEOTIDE SEQUENCE [LARGE SCALE GENOMIC DNA]</scope>
    <source>
        <strain evidence="2 3">DSM 44442</strain>
    </source>
</reference>
<dbReference type="InterPro" id="IPR000192">
    <property type="entry name" value="Aminotrans_V_dom"/>
</dbReference>
<keyword evidence="3" id="KW-1185">Reference proteome</keyword>
<sequence>MDDSQRARLHAAQQQFTPETTYLNTATHGLTPLRATRALEQHVRAVASGRFSATAADPAIEAVRAGYARITGVPADRIAIGTHVAQFAGTIAATLPAGAEVLAPTREFASVVFPFMAREDVTVREVPLDRLPEEVGPGTALVAVSAVQSADGAIAPLEDLVTACRDHGARLMVDTTQAAGWLPVPAERIDYTVCSTYKWMLGPRGAALLTGTAEALAELAPLAPNWFAGEEPWNSLYGGPLRLAPDARRLDLAPVWSAWIGLAPALELLEEVGVAAIHDHNAGLGDRLRAALDMEPTGSAIVSLPAPEGAAERVAEAGVVAAVRDGRLRASFHLYNDESDVDRLVKALG</sequence>